<evidence type="ECO:0000313" key="3">
    <source>
        <dbReference type="Proteomes" id="UP001151518"/>
    </source>
</evidence>
<sequence>MPLVVYAPTISAVNSYYLPVAGSFESSTPYMQYVPNKSAAYGMGGVFAALVLATAGTSALAKMHAFLAASLASACLMTSLFLRGSLEANGNVHIYEASLILNAAGAFLLMALTVALLGMWMRQLGNGSPFAVLLAACGALVLIGCLVLECTGVPLAFAHAAWYHRIGHVLHTTAVLATLSMSSVGLLVTLWTVATTTTATTVPEALGLAVPFAMLAVWSGYALAQAKQPLQAAANTSEVMWYLLDILPLALLLVVWVVLNAPRVFAFGDGQATAPAYYDKKKEGRPTSYYTYPYEDELPSYPMRVGGEAAEARIHKAILRYA</sequence>
<keyword evidence="1" id="KW-0472">Membrane</keyword>
<dbReference type="Proteomes" id="UP001151518">
    <property type="component" value="Unassembled WGS sequence"/>
</dbReference>
<comment type="caution">
    <text evidence="2">The sequence shown here is derived from an EMBL/GenBank/DDBJ whole genome shotgun (WGS) entry which is preliminary data.</text>
</comment>
<reference evidence="2" key="1">
    <citation type="submission" date="2022-07" db="EMBL/GenBank/DDBJ databases">
        <title>Phylogenomic reconstructions and comparative analyses of Kickxellomycotina fungi.</title>
        <authorList>
            <person name="Reynolds N.K."/>
            <person name="Stajich J.E."/>
            <person name="Barry K."/>
            <person name="Grigoriev I.V."/>
            <person name="Crous P."/>
            <person name="Smith M.E."/>
        </authorList>
    </citation>
    <scope>NUCLEOTIDE SEQUENCE</scope>
    <source>
        <strain evidence="2">NRRL 3115</strain>
    </source>
</reference>
<dbReference type="AlphaFoldDB" id="A0A9W8KWE8"/>
<protein>
    <submittedName>
        <fullName evidence="2">Uncharacterized protein</fullName>
    </submittedName>
</protein>
<feature type="transmembrane region" description="Helical" evidence="1">
    <location>
        <begin position="94"/>
        <end position="118"/>
    </location>
</feature>
<feature type="transmembrane region" description="Helical" evidence="1">
    <location>
        <begin position="239"/>
        <end position="259"/>
    </location>
</feature>
<feature type="transmembrane region" description="Helical" evidence="1">
    <location>
        <begin position="169"/>
        <end position="193"/>
    </location>
</feature>
<evidence type="ECO:0000256" key="1">
    <source>
        <dbReference type="SAM" id="Phobius"/>
    </source>
</evidence>
<keyword evidence="1" id="KW-1133">Transmembrane helix</keyword>
<evidence type="ECO:0000313" key="2">
    <source>
        <dbReference type="EMBL" id="KAJ2676473.1"/>
    </source>
</evidence>
<gene>
    <name evidence="2" type="ORF">GGI25_003508</name>
</gene>
<dbReference type="OrthoDB" id="5557397at2759"/>
<organism evidence="2 3">
    <name type="scientific">Coemansia spiralis</name>
    <dbReference type="NCBI Taxonomy" id="417178"/>
    <lineage>
        <taxon>Eukaryota</taxon>
        <taxon>Fungi</taxon>
        <taxon>Fungi incertae sedis</taxon>
        <taxon>Zoopagomycota</taxon>
        <taxon>Kickxellomycotina</taxon>
        <taxon>Kickxellomycetes</taxon>
        <taxon>Kickxellales</taxon>
        <taxon>Kickxellaceae</taxon>
        <taxon>Coemansia</taxon>
    </lineage>
</organism>
<proteinExistence type="predicted"/>
<keyword evidence="1" id="KW-0812">Transmembrane</keyword>
<name>A0A9W8KWE8_9FUNG</name>
<feature type="transmembrane region" description="Helical" evidence="1">
    <location>
        <begin position="65"/>
        <end position="82"/>
    </location>
</feature>
<feature type="transmembrane region" description="Helical" evidence="1">
    <location>
        <begin position="205"/>
        <end position="224"/>
    </location>
</feature>
<feature type="transmembrane region" description="Helical" evidence="1">
    <location>
        <begin position="39"/>
        <end position="58"/>
    </location>
</feature>
<accession>A0A9W8KWE8</accession>
<feature type="transmembrane region" description="Helical" evidence="1">
    <location>
        <begin position="130"/>
        <end position="157"/>
    </location>
</feature>
<dbReference type="EMBL" id="JANBTW010000039">
    <property type="protein sequence ID" value="KAJ2676473.1"/>
    <property type="molecule type" value="Genomic_DNA"/>
</dbReference>